<accession>Q05E32</accession>
<organism evidence="2 3">
    <name type="scientific">Aeropyrum pernix (strain ATCC 700893 / DSM 11879 / JCM 9820 / NBRC 100138 / K1)</name>
    <dbReference type="NCBI Taxonomy" id="272557"/>
    <lineage>
        <taxon>Archaea</taxon>
        <taxon>Thermoproteota</taxon>
        <taxon>Thermoprotei</taxon>
        <taxon>Desulfurococcales</taxon>
        <taxon>Desulfurococcaceae</taxon>
        <taxon>Aeropyrum</taxon>
    </lineage>
</organism>
<reference evidence="2 3" key="1">
    <citation type="journal article" date="1999" name="DNA Res.">
        <title>Complete genome sequence of an aerobic hyper-thermophilic crenarchaeon, Aeropyrum pernix K1.</title>
        <authorList>
            <person name="Kawarabayasi Y."/>
            <person name="Hino Y."/>
            <person name="Horikawa H."/>
            <person name="Yamazaki S."/>
            <person name="Haikawa Y."/>
            <person name="Jin-no K."/>
            <person name="Takahashi M."/>
            <person name="Sekine M."/>
            <person name="Baba S."/>
            <person name="Ankai A."/>
            <person name="Kosugi H."/>
            <person name="Hosoyama A."/>
            <person name="Fukui S."/>
            <person name="Nagai Y."/>
            <person name="Nishijima K."/>
            <person name="Nakazawa H."/>
            <person name="Takamiya M."/>
            <person name="Masuda S."/>
            <person name="Funahashi T."/>
            <person name="Tanaka T."/>
            <person name="Kudoh Y."/>
            <person name="Yamazaki J."/>
            <person name="Kushida N."/>
            <person name="Oguchi A."/>
            <person name="Aoki K."/>
            <person name="Kubota K."/>
            <person name="Nakamura Y."/>
            <person name="Nomura N."/>
            <person name="Sako Y."/>
            <person name="Kikuchi H."/>
        </authorList>
    </citation>
    <scope>NUCLEOTIDE SEQUENCE [LARGE SCALE GENOMIC DNA]</scope>
    <source>
        <strain evidence="3">ATCC 700893 / DSM 11879 / JCM 9820 / NBRC 100138 / K1</strain>
    </source>
</reference>
<sequence length="98" mass="10831">MSGTAGFITVSPGLPTEAPGGFPREPRGHRARFINLKPYKFYWGFPNMSYITKRYGLDRHSTPAYLIAPRGIERYSLVFLPLMGARVSKSIAESGPPG</sequence>
<dbReference type="EMBL" id="BA000002">
    <property type="protein sequence ID" value="BAF34769.1"/>
    <property type="molecule type" value="Genomic_DNA"/>
</dbReference>
<evidence type="ECO:0000313" key="2">
    <source>
        <dbReference type="EMBL" id="BAF34769.1"/>
    </source>
</evidence>
<protein>
    <submittedName>
        <fullName evidence="2">Uncharacterized protein</fullName>
    </submittedName>
</protein>
<dbReference type="EnsemblBacteria" id="BAF34769">
    <property type="protein sequence ID" value="BAF34769"/>
    <property type="gene ID" value="APE_0996a"/>
</dbReference>
<feature type="region of interest" description="Disordered" evidence="1">
    <location>
        <begin position="1"/>
        <end position="27"/>
    </location>
</feature>
<keyword evidence="3" id="KW-1185">Reference proteome</keyword>
<dbReference type="Proteomes" id="UP000002518">
    <property type="component" value="Chromosome"/>
</dbReference>
<dbReference type="KEGG" id="ape:APE_0996a"/>
<evidence type="ECO:0000313" key="3">
    <source>
        <dbReference type="Proteomes" id="UP000002518"/>
    </source>
</evidence>
<dbReference type="STRING" id="272557.APE_0996a"/>
<proteinExistence type="predicted"/>
<name>Q05E32_AERPE</name>
<dbReference type="AlphaFoldDB" id="Q05E32"/>
<gene>
    <name evidence="2" type="ordered locus">APE_0996a</name>
</gene>
<evidence type="ECO:0000256" key="1">
    <source>
        <dbReference type="SAM" id="MobiDB-lite"/>
    </source>
</evidence>
<dbReference type="eggNOG" id="arCOG04197">
    <property type="taxonomic scope" value="Archaea"/>
</dbReference>